<proteinExistence type="predicted"/>
<dbReference type="GO" id="GO:0004601">
    <property type="term" value="F:peroxidase activity"/>
    <property type="evidence" value="ECO:0007669"/>
    <property type="project" value="TreeGrafter"/>
</dbReference>
<evidence type="ECO:0000313" key="5">
    <source>
        <dbReference type="Proteomes" id="UP000298460"/>
    </source>
</evidence>
<dbReference type="SUPFAM" id="SSF56821">
    <property type="entry name" value="Prismane protein-like"/>
    <property type="match status" value="1"/>
</dbReference>
<sequence length="172" mass="18666">MEHEASSIEGAFFSMDDLSANMSGINHGRNVGKGTRQMRISFGEKGAKRGVCGATADQIVARNLLTLIVDGTTPHVEHAREVTQTLLEVAEGIAPYEIKGPDKLMKIAQGLGLTFDGKSINEVAKEVALIALQDFQKQKIHLAPQVSLQNLGCLFYLAIPEVNRINKASEYC</sequence>
<evidence type="ECO:0000313" key="4">
    <source>
        <dbReference type="EMBL" id="TGE37174.1"/>
    </source>
</evidence>
<keyword evidence="1" id="KW-0004">4Fe-4S</keyword>
<reference evidence="4 5" key="1">
    <citation type="submission" date="2019-03" db="EMBL/GenBank/DDBJ databases">
        <title>Draft Genome Sequence of Desulfosporosinus fructosivorans Strain 63.6F, Isolated from Marine Sediment in the Baltic Sea.</title>
        <authorList>
            <person name="Hausmann B."/>
            <person name="Vandieken V."/>
            <person name="Pjevac P."/>
            <person name="Schreck K."/>
            <person name="Herbold C.W."/>
            <person name="Loy A."/>
        </authorList>
    </citation>
    <scope>NUCLEOTIDE SEQUENCE [LARGE SCALE GENOMIC DNA]</scope>
    <source>
        <strain evidence="4 5">63.6F</strain>
    </source>
</reference>
<dbReference type="GO" id="GO:0006091">
    <property type="term" value="P:generation of precursor metabolites and energy"/>
    <property type="evidence" value="ECO:0007669"/>
    <property type="project" value="InterPro"/>
</dbReference>
<dbReference type="OrthoDB" id="5478720at2"/>
<keyword evidence="3" id="KW-0560">Oxidoreductase</keyword>
<dbReference type="InterPro" id="IPR016101">
    <property type="entry name" value="CO_DH_a-bundle"/>
</dbReference>
<keyword evidence="2" id="KW-0533">Nickel</keyword>
<dbReference type="GO" id="GO:0050418">
    <property type="term" value="F:hydroxylamine reductase activity"/>
    <property type="evidence" value="ECO:0007669"/>
    <property type="project" value="TreeGrafter"/>
</dbReference>
<keyword evidence="1" id="KW-0479">Metal-binding</keyword>
<comment type="caution">
    <text evidence="4">The sequence shown here is derived from an EMBL/GenBank/DDBJ whole genome shotgun (WGS) entry which is preliminary data.</text>
</comment>
<dbReference type="Proteomes" id="UP000298460">
    <property type="component" value="Unassembled WGS sequence"/>
</dbReference>
<dbReference type="PANTHER" id="PTHR30109">
    <property type="entry name" value="HYDROXYLAMINE REDUCTASE"/>
    <property type="match status" value="1"/>
</dbReference>
<name>A0A4Z0R3L6_9FIRM</name>
<keyword evidence="1" id="KW-0408">Iron</keyword>
<keyword evidence="1" id="KW-0411">Iron-sulfur</keyword>
<dbReference type="GO" id="GO:0051539">
    <property type="term" value="F:4 iron, 4 sulfur cluster binding"/>
    <property type="evidence" value="ECO:0007669"/>
    <property type="project" value="UniProtKB-KW"/>
</dbReference>
<gene>
    <name evidence="4" type="ORF">E4K67_14945</name>
</gene>
<evidence type="ECO:0000256" key="2">
    <source>
        <dbReference type="ARBA" id="ARBA00022596"/>
    </source>
</evidence>
<dbReference type="GO" id="GO:0042542">
    <property type="term" value="P:response to hydrogen peroxide"/>
    <property type="evidence" value="ECO:0007669"/>
    <property type="project" value="TreeGrafter"/>
</dbReference>
<organism evidence="4 5">
    <name type="scientific">Desulfosporosinus fructosivorans</name>
    <dbReference type="NCBI Taxonomy" id="2018669"/>
    <lineage>
        <taxon>Bacteria</taxon>
        <taxon>Bacillati</taxon>
        <taxon>Bacillota</taxon>
        <taxon>Clostridia</taxon>
        <taxon>Eubacteriales</taxon>
        <taxon>Desulfitobacteriaceae</taxon>
        <taxon>Desulfosporosinus</taxon>
    </lineage>
</organism>
<keyword evidence="5" id="KW-1185">Reference proteome</keyword>
<dbReference type="GO" id="GO:0016151">
    <property type="term" value="F:nickel cation binding"/>
    <property type="evidence" value="ECO:0007669"/>
    <property type="project" value="InterPro"/>
</dbReference>
<dbReference type="RefSeq" id="WP_135548094.1">
    <property type="nucleotide sequence ID" value="NZ_SPQQ01000005.1"/>
</dbReference>
<evidence type="ECO:0000256" key="3">
    <source>
        <dbReference type="ARBA" id="ARBA00023002"/>
    </source>
</evidence>
<dbReference type="GO" id="GO:0043885">
    <property type="term" value="F:anaerobic carbon-monoxide dehydrogenase activity"/>
    <property type="evidence" value="ECO:0007669"/>
    <property type="project" value="InterPro"/>
</dbReference>
<dbReference type="Pfam" id="PF03063">
    <property type="entry name" value="Prismane"/>
    <property type="match status" value="1"/>
</dbReference>
<dbReference type="AlphaFoldDB" id="A0A4Z0R3L6"/>
<evidence type="ECO:0000256" key="1">
    <source>
        <dbReference type="ARBA" id="ARBA00022485"/>
    </source>
</evidence>
<dbReference type="InterPro" id="IPR004137">
    <property type="entry name" value="HCP/CODH"/>
</dbReference>
<accession>A0A4Z0R3L6</accession>
<protein>
    <submittedName>
        <fullName evidence="4">Uncharacterized protein</fullName>
    </submittedName>
</protein>
<dbReference type="InterPro" id="IPR011254">
    <property type="entry name" value="Prismane-like_sf"/>
</dbReference>
<dbReference type="Gene3D" id="1.20.1270.30">
    <property type="match status" value="1"/>
</dbReference>
<dbReference type="PANTHER" id="PTHR30109:SF4">
    <property type="entry name" value="CARBON MONOXIDE DEHYDROGENASE"/>
    <property type="match status" value="1"/>
</dbReference>
<dbReference type="EMBL" id="SPQQ01000005">
    <property type="protein sequence ID" value="TGE37174.1"/>
    <property type="molecule type" value="Genomic_DNA"/>
</dbReference>